<protein>
    <submittedName>
        <fullName evidence="1">Uncharacterized protein</fullName>
    </submittedName>
</protein>
<proteinExistence type="predicted"/>
<reference evidence="2" key="1">
    <citation type="journal article" date="2019" name="Int. J. Syst. Evol. Microbiol.">
        <title>The Global Catalogue of Microorganisms (GCM) 10K type strain sequencing project: providing services to taxonomists for standard genome sequencing and annotation.</title>
        <authorList>
            <consortium name="The Broad Institute Genomics Platform"/>
            <consortium name="The Broad Institute Genome Sequencing Center for Infectious Disease"/>
            <person name="Wu L."/>
            <person name="Ma J."/>
        </authorList>
    </citation>
    <scope>NUCLEOTIDE SEQUENCE [LARGE SCALE GENOMIC DNA]</scope>
    <source>
        <strain evidence="2">JCM 17106</strain>
    </source>
</reference>
<comment type="caution">
    <text evidence="1">The sequence shown here is derived from an EMBL/GenBank/DDBJ whole genome shotgun (WGS) entry which is preliminary data.</text>
</comment>
<accession>A0ABP6UUF0</accession>
<evidence type="ECO:0000313" key="2">
    <source>
        <dbReference type="Proteomes" id="UP001500459"/>
    </source>
</evidence>
<sequence length="154" mass="18271">MFDLFKILYITPFYFPNGQSSPKNKYYIPIYIDKDEIVFAFLPTRTIKVPKEKATHGCLNISNQNYSCYIFKKDIEVTDCGFYFDFDTCVYSYQLNEFSKQMLSEIYKVEDVDFEVIGELKKSEKIELLNCFINSRYIKRKIKKALILELANFS</sequence>
<organism evidence="1 2">
    <name type="scientific">Aquimarina addita</name>
    <dbReference type="NCBI Taxonomy" id="870485"/>
    <lineage>
        <taxon>Bacteria</taxon>
        <taxon>Pseudomonadati</taxon>
        <taxon>Bacteroidota</taxon>
        <taxon>Flavobacteriia</taxon>
        <taxon>Flavobacteriales</taxon>
        <taxon>Flavobacteriaceae</taxon>
        <taxon>Aquimarina</taxon>
    </lineage>
</organism>
<gene>
    <name evidence="1" type="ORF">GCM10022393_41740</name>
</gene>
<evidence type="ECO:0000313" key="1">
    <source>
        <dbReference type="EMBL" id="GAA3522757.1"/>
    </source>
</evidence>
<name>A0ABP6UUF0_9FLAO</name>
<keyword evidence="2" id="KW-1185">Reference proteome</keyword>
<dbReference type="RefSeq" id="WP_344930810.1">
    <property type="nucleotide sequence ID" value="NZ_BAABCW010000031.1"/>
</dbReference>
<dbReference type="Proteomes" id="UP001500459">
    <property type="component" value="Unassembled WGS sequence"/>
</dbReference>
<dbReference type="EMBL" id="BAABCW010000031">
    <property type="protein sequence ID" value="GAA3522757.1"/>
    <property type="molecule type" value="Genomic_DNA"/>
</dbReference>